<reference evidence="3" key="1">
    <citation type="journal article" date="2019" name="Int. J. Syst. Evol. Microbiol.">
        <title>The Global Catalogue of Microorganisms (GCM) 10K type strain sequencing project: providing services to taxonomists for standard genome sequencing and annotation.</title>
        <authorList>
            <consortium name="The Broad Institute Genomics Platform"/>
            <consortium name="The Broad Institute Genome Sequencing Center for Infectious Disease"/>
            <person name="Wu L."/>
            <person name="Ma J."/>
        </authorList>
    </citation>
    <scope>NUCLEOTIDE SEQUENCE [LARGE SCALE GENOMIC DNA]</scope>
    <source>
        <strain evidence="3">KCTC 42280</strain>
    </source>
</reference>
<keyword evidence="1" id="KW-1133">Transmembrane helix</keyword>
<keyword evidence="1" id="KW-0812">Transmembrane</keyword>
<sequence>MKKHKKKFVLAEATVDDINKQLKINMFVIVILVLMLMLNTAQFMKDYSVLYGALIAIMAFFLFIMAKSRTLLNMRKQELTK</sequence>
<accession>A0ABQ3GTT2</accession>
<dbReference type="EMBL" id="BMZR01000004">
    <property type="protein sequence ID" value="GHD34673.1"/>
    <property type="molecule type" value="Genomic_DNA"/>
</dbReference>
<organism evidence="2 3">
    <name type="scientific">Psychrobacter glaciei</name>
    <dbReference type="NCBI Taxonomy" id="619771"/>
    <lineage>
        <taxon>Bacteria</taxon>
        <taxon>Pseudomonadati</taxon>
        <taxon>Pseudomonadota</taxon>
        <taxon>Gammaproteobacteria</taxon>
        <taxon>Moraxellales</taxon>
        <taxon>Moraxellaceae</taxon>
        <taxon>Psychrobacter</taxon>
    </lineage>
</organism>
<dbReference type="Proteomes" id="UP000610203">
    <property type="component" value="Unassembled WGS sequence"/>
</dbReference>
<feature type="transmembrane region" description="Helical" evidence="1">
    <location>
        <begin position="49"/>
        <end position="66"/>
    </location>
</feature>
<evidence type="ECO:0000256" key="1">
    <source>
        <dbReference type="SAM" id="Phobius"/>
    </source>
</evidence>
<comment type="caution">
    <text evidence="2">The sequence shown here is derived from an EMBL/GenBank/DDBJ whole genome shotgun (WGS) entry which is preliminary data.</text>
</comment>
<gene>
    <name evidence="2" type="ORF">GCM10016272_19940</name>
</gene>
<dbReference type="RefSeq" id="WP_189585399.1">
    <property type="nucleotide sequence ID" value="NZ_BMZR01000004.1"/>
</dbReference>
<evidence type="ECO:0000313" key="2">
    <source>
        <dbReference type="EMBL" id="GHD34673.1"/>
    </source>
</evidence>
<keyword evidence="1" id="KW-0472">Membrane</keyword>
<feature type="transmembrane region" description="Helical" evidence="1">
    <location>
        <begin position="24"/>
        <end position="43"/>
    </location>
</feature>
<keyword evidence="3" id="KW-1185">Reference proteome</keyword>
<name>A0ABQ3GTT2_9GAMM</name>
<proteinExistence type="predicted"/>
<evidence type="ECO:0000313" key="3">
    <source>
        <dbReference type="Proteomes" id="UP000610203"/>
    </source>
</evidence>
<protein>
    <submittedName>
        <fullName evidence="2">Uncharacterized protein</fullName>
    </submittedName>
</protein>